<accession>A0A329SN56</accession>
<dbReference type="PANTHER" id="PTHR31840:SF1">
    <property type="entry name" value="COILED-COIL DOMAIN-CONTAINING PROTEIN 97"/>
    <property type="match status" value="1"/>
</dbReference>
<keyword evidence="4" id="KW-1185">Reference proteome</keyword>
<evidence type="ECO:0000256" key="1">
    <source>
        <dbReference type="SAM" id="MobiDB-lite"/>
    </source>
</evidence>
<evidence type="ECO:0000259" key="2">
    <source>
        <dbReference type="Pfam" id="PF09747"/>
    </source>
</evidence>
<name>A0A329SN56_9STRA</name>
<proteinExistence type="predicted"/>
<dbReference type="InterPro" id="IPR040233">
    <property type="entry name" value="CCD97-like_C"/>
</dbReference>
<dbReference type="OrthoDB" id="333176at2759"/>
<evidence type="ECO:0000313" key="4">
    <source>
        <dbReference type="Proteomes" id="UP000251314"/>
    </source>
</evidence>
<dbReference type="PANTHER" id="PTHR31840">
    <property type="entry name" value="COILED-COIL DOMAIN-CONTAINING PROTEIN 97"/>
    <property type="match status" value="1"/>
</dbReference>
<gene>
    <name evidence="3" type="ORF">PC110_g5605</name>
</gene>
<feature type="domain" description="CCD97-like C-terminal" evidence="2">
    <location>
        <begin position="49"/>
        <end position="226"/>
    </location>
</feature>
<protein>
    <recommendedName>
        <fullName evidence="2">CCD97-like C-terminal domain-containing protein</fullName>
    </recommendedName>
</protein>
<reference evidence="3 4" key="1">
    <citation type="submission" date="2018-01" db="EMBL/GenBank/DDBJ databases">
        <title>Draft genome of the strawberry crown rot pathogen Phytophthora cactorum.</title>
        <authorList>
            <person name="Armitage A.D."/>
            <person name="Lysoe E."/>
            <person name="Nellist C.F."/>
            <person name="Harrison R.J."/>
            <person name="Brurberg M.B."/>
        </authorList>
    </citation>
    <scope>NUCLEOTIDE SEQUENCE [LARGE SCALE GENOMIC DNA]</scope>
    <source>
        <strain evidence="3 4">10300</strain>
    </source>
</reference>
<dbReference type="STRING" id="29920.A0A329SN56"/>
<comment type="caution">
    <text evidence="3">The sequence shown here is derived from an EMBL/GenBank/DDBJ whole genome shotgun (WGS) entry which is preliminary data.</text>
</comment>
<dbReference type="InterPro" id="IPR018613">
    <property type="entry name" value="Ccdc97-like"/>
</dbReference>
<organism evidence="3 4">
    <name type="scientific">Phytophthora cactorum</name>
    <dbReference type="NCBI Taxonomy" id="29920"/>
    <lineage>
        <taxon>Eukaryota</taxon>
        <taxon>Sar</taxon>
        <taxon>Stramenopiles</taxon>
        <taxon>Oomycota</taxon>
        <taxon>Peronosporomycetes</taxon>
        <taxon>Peronosporales</taxon>
        <taxon>Peronosporaceae</taxon>
        <taxon>Phytophthora</taxon>
    </lineage>
</organism>
<dbReference type="VEuPathDB" id="FungiDB:PC110_g5605"/>
<dbReference type="AlphaFoldDB" id="A0A329SN56"/>
<feature type="region of interest" description="Disordered" evidence="1">
    <location>
        <begin position="149"/>
        <end position="169"/>
    </location>
</feature>
<sequence length="232" mass="26855">MMSGELVDSLDAYMASLELPPGNQLLSMAQARTERHSVIQNGRAVVVKNRRYRRLQHLLDDTSAEDHYFSDSMMQQRNPALFHFYLGQYLGLDKSATSSVSSEGQTLSSFLMDTCQRSKMETRRVAEQETWGKFTAADEKQEQSRLERLFGEDDVEEKEEDDEEEEDTTLYTVDERRDQLIEIMSSRFLSGEDGQYVNYAEIDADEALDDFDEMQRDAEERYFAEDEVSLVN</sequence>
<evidence type="ECO:0000313" key="3">
    <source>
        <dbReference type="EMBL" id="RAW38169.1"/>
    </source>
</evidence>
<dbReference type="Proteomes" id="UP000251314">
    <property type="component" value="Unassembled WGS sequence"/>
</dbReference>
<dbReference type="EMBL" id="MJFZ01000095">
    <property type="protein sequence ID" value="RAW38169.1"/>
    <property type="molecule type" value="Genomic_DNA"/>
</dbReference>
<dbReference type="Pfam" id="PF09747">
    <property type="entry name" value="CCD97-like_C"/>
    <property type="match status" value="1"/>
</dbReference>
<feature type="compositionally biased region" description="Acidic residues" evidence="1">
    <location>
        <begin position="152"/>
        <end position="168"/>
    </location>
</feature>